<comment type="caution">
    <text evidence="1">The sequence shown here is derived from an EMBL/GenBank/DDBJ whole genome shotgun (WGS) entry which is preliminary data.</text>
</comment>
<dbReference type="InterPro" id="IPR043519">
    <property type="entry name" value="NT_sf"/>
</dbReference>
<proteinExistence type="predicted"/>
<organism evidence="1 2">
    <name type="scientific">bacterium (Candidatus Gribaldobacteria) CG23_combo_of_CG06-09_8_20_14_all_37_87_8</name>
    <dbReference type="NCBI Taxonomy" id="2014278"/>
    <lineage>
        <taxon>Bacteria</taxon>
        <taxon>Candidatus Gribaldobacteria</taxon>
    </lineage>
</organism>
<reference evidence="1 2" key="1">
    <citation type="submission" date="2017-09" db="EMBL/GenBank/DDBJ databases">
        <title>Depth-based differentiation of microbial function through sediment-hosted aquifers and enrichment of novel symbionts in the deep terrestrial subsurface.</title>
        <authorList>
            <person name="Probst A.J."/>
            <person name="Ladd B."/>
            <person name="Jarett J.K."/>
            <person name="Geller-Mcgrath D.E."/>
            <person name="Sieber C.M."/>
            <person name="Emerson J.B."/>
            <person name="Anantharaman K."/>
            <person name="Thomas B.C."/>
            <person name="Malmstrom R."/>
            <person name="Stieglmeier M."/>
            <person name="Klingl A."/>
            <person name="Woyke T."/>
            <person name="Ryan C.M."/>
            <person name="Banfield J.F."/>
        </authorList>
    </citation>
    <scope>NUCLEOTIDE SEQUENCE [LARGE SCALE GENOMIC DNA]</scope>
    <source>
        <strain evidence="1">CG23_combo_of_CG06-09_8_20_14_all_37_87_8</strain>
    </source>
</reference>
<name>A0A2G9ZEN0_9BACT</name>
<dbReference type="EMBL" id="PCSB01000053">
    <property type="protein sequence ID" value="PIP31635.1"/>
    <property type="molecule type" value="Genomic_DNA"/>
</dbReference>
<protein>
    <submittedName>
        <fullName evidence="1">Uncharacterized protein</fullName>
    </submittedName>
</protein>
<gene>
    <name evidence="1" type="ORF">COX24_02500</name>
</gene>
<evidence type="ECO:0000313" key="1">
    <source>
        <dbReference type="EMBL" id="PIP31635.1"/>
    </source>
</evidence>
<accession>A0A2G9ZEN0</accession>
<dbReference type="AlphaFoldDB" id="A0A2G9ZEN0"/>
<dbReference type="SUPFAM" id="SSF81301">
    <property type="entry name" value="Nucleotidyltransferase"/>
    <property type="match status" value="1"/>
</dbReference>
<sequence length="213" mass="24676">MFLGVLLSYNEVLYKKENKKMDKRSLFIAQSLKIAETIREETRRLKDKHQFGDLPAIAMATFLEKFSLLIDGSQEEDLSLPKIEEILIFGSLAKGSQNPGDIDMMLGWFSDFFSFDVNEEGIKDEYLCLEENLAFLFEGFFGIKLQGVKVKVDLHILPISVLFCAETRAKILKRHKDKDFFKNVFSDLLKYDFTKNEFMPITLAELVAKYKKE</sequence>
<dbReference type="Proteomes" id="UP000230447">
    <property type="component" value="Unassembled WGS sequence"/>
</dbReference>
<evidence type="ECO:0000313" key="2">
    <source>
        <dbReference type="Proteomes" id="UP000230447"/>
    </source>
</evidence>